<dbReference type="SUPFAM" id="SSF56487">
    <property type="entry name" value="SRCR-like"/>
    <property type="match status" value="7"/>
</dbReference>
<dbReference type="GeneID" id="129331768"/>
<dbReference type="FunFam" id="3.10.250.10:FF:000006">
    <property type="entry name" value="neurotrypsin isoform X2"/>
    <property type="match status" value="1"/>
</dbReference>
<dbReference type="PRINTS" id="PR00258">
    <property type="entry name" value="SPERACTRCPTR"/>
</dbReference>
<dbReference type="PANTHER" id="PTHR48071">
    <property type="entry name" value="SRCR DOMAIN-CONTAINING PROTEIN"/>
    <property type="match status" value="1"/>
</dbReference>
<feature type="domain" description="SRCR" evidence="9">
    <location>
        <begin position="364"/>
        <end position="464"/>
    </location>
</feature>
<name>A0AA97JI68_EUBMA</name>
<dbReference type="InterPro" id="IPR001190">
    <property type="entry name" value="SRCR"/>
</dbReference>
<dbReference type="PROSITE" id="PS50287">
    <property type="entry name" value="SRCR_2"/>
    <property type="match status" value="7"/>
</dbReference>
<feature type="disulfide bond" evidence="6">
    <location>
        <begin position="282"/>
        <end position="346"/>
    </location>
</feature>
<organism evidence="11 12">
    <name type="scientific">Eublepharis macularius</name>
    <name type="common">Leopard gecko</name>
    <name type="synonym">Cyrtodactylus macularius</name>
    <dbReference type="NCBI Taxonomy" id="481883"/>
    <lineage>
        <taxon>Eukaryota</taxon>
        <taxon>Metazoa</taxon>
        <taxon>Chordata</taxon>
        <taxon>Craniata</taxon>
        <taxon>Vertebrata</taxon>
        <taxon>Euteleostomi</taxon>
        <taxon>Lepidosauria</taxon>
        <taxon>Squamata</taxon>
        <taxon>Bifurcata</taxon>
        <taxon>Gekkota</taxon>
        <taxon>Eublepharidae</taxon>
        <taxon>Eublepharinae</taxon>
        <taxon>Eublepharis</taxon>
    </lineage>
</organism>
<feature type="domain" description="SRCR" evidence="9">
    <location>
        <begin position="471"/>
        <end position="571"/>
    </location>
</feature>
<feature type="disulfide bond" evidence="6">
    <location>
        <begin position="754"/>
        <end position="764"/>
    </location>
</feature>
<evidence type="ECO:0000256" key="7">
    <source>
        <dbReference type="SAM" id="MobiDB-lite"/>
    </source>
</evidence>
<dbReference type="InterPro" id="IPR055356">
    <property type="entry name" value="ZP-N"/>
</dbReference>
<evidence type="ECO:0000256" key="1">
    <source>
        <dbReference type="ARBA" id="ARBA00022473"/>
    </source>
</evidence>
<dbReference type="FunFam" id="2.60.40.4100:FF:000005">
    <property type="entry name" value="Deleted in malignant brain tumors 1"/>
    <property type="match status" value="1"/>
</dbReference>
<feature type="compositionally biased region" description="Polar residues" evidence="7">
    <location>
        <begin position="133"/>
        <end position="146"/>
    </location>
</feature>
<dbReference type="Pfam" id="PF00530">
    <property type="entry name" value="SRCR"/>
    <property type="match status" value="7"/>
</dbReference>
<sequence length="1193" mass="128497">MDSMQIFTWLLLLHGGYLWASETSTWETSHAPSSVQTSTAQTPTTELTSTETTTSIPHSTAPSTVQTSMAQTPTVLMSTAPTTMQTSTTPTTMQTSTTPTTMQTSTRSISTDSAPSTIEPSSSSTETSTASTGLPTSTQEGSTIPQEGSLRLANGDNVCQGRVEIYHNGQWGTVCDDLWNMRNAEVACRQLGCGQALSALGNAYFGPGTGNVTLDDVACRGDESSLSHCSHAPWGTHNCGHHEDAGVICSVPQEGSLRLANGNDVCQGRVEIYHNGRWGTICDDLWDMRDAEVACRQLGCGQALLALESAPFGPGSGDVMLDDVSCRGNESSLSHCSHAPWGTHNCGHHEDAGVICSVPQEGSLRLANGNDVCQGRVEIYHNGQWGTVCDDLWNVQDAEVACRQLGCGQALSAPGSAHFGPGTGNVTLDDVACRGNESSLSHCSHAPWGTHNCGHHEDAGVICSVPQEGSLRLVNGDNVCQGRVEIYHNGQWGTICDDLWDMRDAEVACRQLGCGQALLALESAPFGPGSGDVMLDDVACRGDESSLSHCSHAPWGTHNCGHHEDAGVICSVPQEGSLRLVNGNDVCQGRVEIYHNGQWGTICDDLWNMQDAEVACRQLGCGQALSAPGSAHFGPGTGNVTLDDVVCSGNESSLSHCSHAPWGTHNCGHHEDAGVICSVPQEGSLRLANGDNVCQGRVEIYHNGQWGTICDDLWDMRDAEVACRQLGCGQALSALESAPFGPGSGDVMLDDVACRGNESSLSHCSHAPWGTHNCGHHEDAGVICSVPQEGSLRLANGVNVCQGRVEIYHNGQWGTVCDDLWDMRDAEVACRQLGCGQALLALESAPFGPGSGDVMLDDVSCRGDESSLSHCSHAPWGTHNCGHHEDAGVICSGPVTPSIPPSVVQSSAAQIDRTSASSTMLSCSGEFMHAYISRVYLQTLGYNPQDLHLNHSDSSCTREITPDYVKFKIPFNGCGTIIQRSTESIIYSNVIMTSRSGYIITREPDFEYHISCEMKKDVVVEAKFVARNPTDLTKRQQGNYPIIIAFYKSPSYHSRVTSYPYMVHLNQNLFLQITLNSSDPYLTIFIDTCEASPNHDDFETLTYDLIRSGCIQDPTYQTLPSPSNNVARSKFNAFKFLQEHNTVYLRCRIEVCRLYDYASRCYQGCSHRTKRDADALQNQEDVVVGPFQLLKED</sequence>
<evidence type="ECO:0000313" key="11">
    <source>
        <dbReference type="Proteomes" id="UP001190640"/>
    </source>
</evidence>
<dbReference type="PROSITE" id="PS00420">
    <property type="entry name" value="SRCR_1"/>
    <property type="match status" value="7"/>
</dbReference>
<feature type="chain" id="PRO_5041683708" evidence="8">
    <location>
        <begin position="21"/>
        <end position="1193"/>
    </location>
</feature>
<feature type="disulfide bond" evidence="6">
    <location>
        <begin position="326"/>
        <end position="336"/>
    </location>
</feature>
<feature type="domain" description="SRCR" evidence="9">
    <location>
        <begin position="257"/>
        <end position="357"/>
    </location>
</feature>
<feature type="disulfide bond" evidence="6">
    <location>
        <begin position="540"/>
        <end position="550"/>
    </location>
</feature>
<dbReference type="InterPro" id="IPR001507">
    <property type="entry name" value="ZP_dom"/>
</dbReference>
<dbReference type="PANTHER" id="PTHR48071:SF24">
    <property type="entry name" value="DELETED IN MALIGNANT BRAIN TUMORS 1 PROTEIN-LIKE"/>
    <property type="match status" value="1"/>
</dbReference>
<feature type="disulfide bond" evidence="6">
    <location>
        <begin position="723"/>
        <end position="784"/>
    </location>
</feature>
<dbReference type="SMART" id="SM00202">
    <property type="entry name" value="SR"/>
    <property type="match status" value="7"/>
</dbReference>
<evidence type="ECO:0000256" key="2">
    <source>
        <dbReference type="ARBA" id="ARBA00022729"/>
    </source>
</evidence>
<dbReference type="GO" id="GO:0005886">
    <property type="term" value="C:plasma membrane"/>
    <property type="evidence" value="ECO:0007669"/>
    <property type="project" value="TreeGrafter"/>
</dbReference>
<feature type="disulfide bond" evidence="6">
    <location>
        <begin position="188"/>
        <end position="249"/>
    </location>
</feature>
<feature type="signal peptide" evidence="8">
    <location>
        <begin position="1"/>
        <end position="20"/>
    </location>
</feature>
<feature type="disulfide bond" evidence="6">
    <location>
        <begin position="295"/>
        <end position="356"/>
    </location>
</feature>
<feature type="disulfide bond" evidence="6">
    <location>
        <begin position="830"/>
        <end position="891"/>
    </location>
</feature>
<evidence type="ECO:0000259" key="10">
    <source>
        <dbReference type="PROSITE" id="PS51034"/>
    </source>
</evidence>
<dbReference type="Gene3D" id="2.60.40.3210">
    <property type="entry name" value="Zona pellucida, ZP-N domain"/>
    <property type="match status" value="1"/>
</dbReference>
<dbReference type="Proteomes" id="UP001190640">
    <property type="component" value="Chromosome 6"/>
</dbReference>
<dbReference type="Gene3D" id="3.10.250.10">
    <property type="entry name" value="SRCR-like domain"/>
    <property type="match status" value="7"/>
</dbReference>
<dbReference type="PROSITE" id="PS51034">
    <property type="entry name" value="ZP_2"/>
    <property type="match status" value="1"/>
</dbReference>
<dbReference type="FunFam" id="3.10.250.10:FF:000003">
    <property type="entry name" value="Deleted in malignant brain tumors 1"/>
    <property type="match status" value="6"/>
</dbReference>
<feature type="disulfide bond" evidence="6">
    <location>
        <begin position="647"/>
        <end position="657"/>
    </location>
</feature>
<feature type="disulfide bond" evidence="6">
    <location>
        <begin position="603"/>
        <end position="667"/>
    </location>
</feature>
<feature type="disulfide bond" evidence="6">
    <location>
        <begin position="402"/>
        <end position="463"/>
    </location>
</feature>
<keyword evidence="4 6" id="KW-1015">Disulfide bond</keyword>
<proteinExistence type="predicted"/>
<dbReference type="InterPro" id="IPR042235">
    <property type="entry name" value="ZP-C_dom"/>
</dbReference>
<feature type="disulfide bond" evidence="6">
    <location>
        <begin position="219"/>
        <end position="229"/>
    </location>
</feature>
<dbReference type="Pfam" id="PF00100">
    <property type="entry name" value="Zona_pellucida"/>
    <property type="match status" value="1"/>
</dbReference>
<evidence type="ECO:0000256" key="4">
    <source>
        <dbReference type="ARBA" id="ARBA00023157"/>
    </source>
</evidence>
<feature type="compositionally biased region" description="Polar residues" evidence="7">
    <location>
        <begin position="62"/>
        <end position="80"/>
    </location>
</feature>
<dbReference type="KEGG" id="emc:129331768"/>
<evidence type="ECO:0000256" key="8">
    <source>
        <dbReference type="SAM" id="SignalP"/>
    </source>
</evidence>
<feature type="disulfide bond" evidence="6">
    <location>
        <begin position="496"/>
        <end position="560"/>
    </location>
</feature>
<feature type="disulfide bond" evidence="6">
    <location>
        <begin position="616"/>
        <end position="677"/>
    </location>
</feature>
<protein>
    <submittedName>
        <fullName evidence="12">Deleted in malignant brain tumors 1 protein-like isoform X1</fullName>
    </submittedName>
</protein>
<dbReference type="Gene3D" id="2.60.40.4100">
    <property type="entry name" value="Zona pellucida, ZP-C domain"/>
    <property type="match status" value="1"/>
</dbReference>
<evidence type="ECO:0000256" key="5">
    <source>
        <dbReference type="ARBA" id="ARBA00023180"/>
    </source>
</evidence>
<feature type="disulfide bond" evidence="6">
    <location>
        <begin position="509"/>
        <end position="570"/>
    </location>
</feature>
<feature type="disulfide bond" evidence="6">
    <location>
        <begin position="175"/>
        <end position="239"/>
    </location>
</feature>
<feature type="domain" description="SRCR" evidence="9">
    <location>
        <begin position="792"/>
        <end position="892"/>
    </location>
</feature>
<keyword evidence="5" id="KW-0325">Glycoprotein</keyword>
<feature type="domain" description="SRCR" evidence="9">
    <location>
        <begin position="150"/>
        <end position="250"/>
    </location>
</feature>
<dbReference type="InterPro" id="IPR036772">
    <property type="entry name" value="SRCR-like_dom_sf"/>
</dbReference>
<feature type="compositionally biased region" description="Low complexity" evidence="7">
    <location>
        <begin position="33"/>
        <end position="61"/>
    </location>
</feature>
<keyword evidence="3" id="KW-0677">Repeat</keyword>
<feature type="disulfide bond" evidence="6">
    <location>
        <begin position="433"/>
        <end position="443"/>
    </location>
</feature>
<feature type="disulfide bond" evidence="6">
    <location>
        <begin position="817"/>
        <end position="881"/>
    </location>
</feature>
<feature type="region of interest" description="Disordered" evidence="7">
    <location>
        <begin position="30"/>
        <end position="149"/>
    </location>
</feature>
<evidence type="ECO:0000259" key="9">
    <source>
        <dbReference type="PROSITE" id="PS50287"/>
    </source>
</evidence>
<feature type="domain" description="ZP" evidence="10">
    <location>
        <begin position="922"/>
        <end position="1168"/>
    </location>
</feature>
<dbReference type="GO" id="GO:0004252">
    <property type="term" value="F:serine-type endopeptidase activity"/>
    <property type="evidence" value="ECO:0007669"/>
    <property type="project" value="TreeGrafter"/>
</dbReference>
<feature type="domain" description="SRCR" evidence="9">
    <location>
        <begin position="578"/>
        <end position="678"/>
    </location>
</feature>
<feature type="disulfide bond" evidence="6">
    <location>
        <begin position="861"/>
        <end position="871"/>
    </location>
</feature>
<feature type="domain" description="SRCR" evidence="9">
    <location>
        <begin position="685"/>
        <end position="785"/>
    </location>
</feature>
<keyword evidence="1" id="KW-0217">Developmental protein</keyword>
<reference evidence="12" key="1">
    <citation type="submission" date="2025-08" db="UniProtKB">
        <authorList>
            <consortium name="RefSeq"/>
        </authorList>
    </citation>
    <scope>IDENTIFICATION</scope>
    <source>
        <tissue evidence="12">Blood</tissue>
    </source>
</reference>
<dbReference type="Pfam" id="PF23344">
    <property type="entry name" value="ZP-N"/>
    <property type="match status" value="1"/>
</dbReference>
<dbReference type="GO" id="GO:0031638">
    <property type="term" value="P:zymogen activation"/>
    <property type="evidence" value="ECO:0007669"/>
    <property type="project" value="TreeGrafter"/>
</dbReference>
<feature type="disulfide bond" evidence="6">
    <location>
        <begin position="389"/>
        <end position="453"/>
    </location>
</feature>
<feature type="disulfide bond" evidence="6">
    <location>
        <begin position="710"/>
        <end position="774"/>
    </location>
</feature>
<evidence type="ECO:0000256" key="3">
    <source>
        <dbReference type="ARBA" id="ARBA00022737"/>
    </source>
</evidence>
<evidence type="ECO:0000256" key="6">
    <source>
        <dbReference type="PROSITE-ProRule" id="PRU00196"/>
    </source>
</evidence>
<feature type="compositionally biased region" description="Low complexity" evidence="7">
    <location>
        <begin position="113"/>
        <end position="132"/>
    </location>
</feature>
<dbReference type="AlphaFoldDB" id="A0AA97JI68"/>
<evidence type="ECO:0000313" key="12">
    <source>
        <dbReference type="RefSeq" id="XP_054838245.1"/>
    </source>
</evidence>
<dbReference type="RefSeq" id="XP_054838245.1">
    <property type="nucleotide sequence ID" value="XM_054982270.1"/>
</dbReference>
<dbReference type="InterPro" id="IPR055355">
    <property type="entry name" value="ZP-C"/>
</dbReference>
<keyword evidence="2 8" id="KW-0732">Signal</keyword>
<keyword evidence="11" id="KW-1185">Reference proteome</keyword>
<gene>
    <name evidence="12" type="primary">LOC129331768</name>
</gene>
<dbReference type="SMART" id="SM00241">
    <property type="entry name" value="ZP"/>
    <property type="match status" value="1"/>
</dbReference>
<accession>A0AA97JI68</accession>
<feature type="compositionally biased region" description="Low complexity" evidence="7">
    <location>
        <begin position="81"/>
        <end position="106"/>
    </location>
</feature>